<accession>A0A6N3AWF7</accession>
<keyword evidence="3" id="KW-0812">Transmembrane</keyword>
<evidence type="ECO:0000259" key="4">
    <source>
        <dbReference type="PROSITE" id="PS50106"/>
    </source>
</evidence>
<feature type="domain" description="PDZ" evidence="4">
    <location>
        <begin position="288"/>
        <end position="387"/>
    </location>
</feature>
<organism evidence="5">
    <name type="scientific">Clostridium paraputrificum</name>
    <dbReference type="NCBI Taxonomy" id="29363"/>
    <lineage>
        <taxon>Bacteria</taxon>
        <taxon>Bacillati</taxon>
        <taxon>Bacillota</taxon>
        <taxon>Clostridia</taxon>
        <taxon>Eubacteriales</taxon>
        <taxon>Clostridiaceae</taxon>
        <taxon>Clostridium</taxon>
    </lineage>
</organism>
<dbReference type="EC" id="3.4.21.107" evidence="5"/>
<dbReference type="InterPro" id="IPR036034">
    <property type="entry name" value="PDZ_sf"/>
</dbReference>
<dbReference type="PROSITE" id="PS50106">
    <property type="entry name" value="PDZ"/>
    <property type="match status" value="1"/>
</dbReference>
<dbReference type="SMART" id="SM00228">
    <property type="entry name" value="PDZ"/>
    <property type="match status" value="1"/>
</dbReference>
<dbReference type="PANTHER" id="PTHR43343">
    <property type="entry name" value="PEPTIDASE S12"/>
    <property type="match status" value="1"/>
</dbReference>
<keyword evidence="3" id="KW-0472">Membrane</keyword>
<dbReference type="InterPro" id="IPR001478">
    <property type="entry name" value="PDZ"/>
</dbReference>
<evidence type="ECO:0000313" key="5">
    <source>
        <dbReference type="EMBL" id="VYT94498.1"/>
    </source>
</evidence>
<reference evidence="5" key="1">
    <citation type="submission" date="2019-11" db="EMBL/GenBank/DDBJ databases">
        <authorList>
            <person name="Feng L."/>
        </authorList>
    </citation>
    <scope>NUCLEOTIDE SEQUENCE</scope>
    <source>
        <strain evidence="5">CParaputrificumLFYP93</strain>
    </source>
</reference>
<dbReference type="GO" id="GO:0006508">
    <property type="term" value="P:proteolysis"/>
    <property type="evidence" value="ECO:0007669"/>
    <property type="project" value="UniProtKB-KW"/>
</dbReference>
<dbReference type="InterPro" id="IPR009003">
    <property type="entry name" value="Peptidase_S1_PA"/>
</dbReference>
<dbReference type="InterPro" id="IPR051201">
    <property type="entry name" value="Chloro_Bact_Ser_Proteases"/>
</dbReference>
<dbReference type="PRINTS" id="PR00834">
    <property type="entry name" value="PROTEASES2C"/>
</dbReference>
<dbReference type="SUPFAM" id="SSF50494">
    <property type="entry name" value="Trypsin-like serine proteases"/>
    <property type="match status" value="1"/>
</dbReference>
<name>A0A6N3AWF7_9CLOT</name>
<keyword evidence="2 5" id="KW-0378">Hydrolase</keyword>
<dbReference type="SUPFAM" id="SSF50156">
    <property type="entry name" value="PDZ domain-like"/>
    <property type="match status" value="1"/>
</dbReference>
<keyword evidence="1 5" id="KW-0645">Protease</keyword>
<dbReference type="GO" id="GO:0004252">
    <property type="term" value="F:serine-type endopeptidase activity"/>
    <property type="evidence" value="ECO:0007669"/>
    <property type="project" value="InterPro"/>
</dbReference>
<dbReference type="Pfam" id="PF13365">
    <property type="entry name" value="Trypsin_2"/>
    <property type="match status" value="1"/>
</dbReference>
<dbReference type="Pfam" id="PF13180">
    <property type="entry name" value="PDZ_2"/>
    <property type="match status" value="1"/>
</dbReference>
<gene>
    <name evidence="5" type="primary">htrA</name>
    <name evidence="5" type="ORF">CPLFYP93_00985</name>
</gene>
<evidence type="ECO:0000256" key="3">
    <source>
        <dbReference type="SAM" id="Phobius"/>
    </source>
</evidence>
<sequence>MDNENNNEQGFVFYHEPDKFEEHNNFGDNKKLKNKRGLKIFGTIAIALTIALSGGLIGGLVTYKTITSNLEGKTVNLAPVNFTQSDENALSAQEVYQKVSPAVVTISAKGTEYKGFFAQDVEGIGSGFIINEDGYILTNYHVVELAISNNTKDVTVILSTGEEVAAKVVNYDQNRDIAMVKLVDGTKVPAVVELGDSDGLYVGQEVVAIGTPLGKNFAQTLTKGIVSGVNRNLTTEGGNTGDYIQTDAAINSGNSGGPLINTKGEVIGINTAKLSGQSETTIEGMGFAIPINDAKDRIESLSKPILNLGITVREVNSELAKQNNLPKEGLWVVGVTENSPAAKAGIQPSDLIVKFDGKEVKTFDELTKLKNNKNAGDKVEIVVYRNGKNVSLSMQLAES</sequence>
<protein>
    <submittedName>
        <fullName evidence="5">Serine protease Do-like HtrA</fullName>
        <ecNumber evidence="5">3.4.21.107</ecNumber>
    </submittedName>
</protein>
<proteinExistence type="predicted"/>
<dbReference type="InterPro" id="IPR001940">
    <property type="entry name" value="Peptidase_S1C"/>
</dbReference>
<evidence type="ECO:0000256" key="2">
    <source>
        <dbReference type="ARBA" id="ARBA00022801"/>
    </source>
</evidence>
<dbReference type="Gene3D" id="2.30.42.10">
    <property type="match status" value="1"/>
</dbReference>
<feature type="transmembrane region" description="Helical" evidence="3">
    <location>
        <begin position="40"/>
        <end position="63"/>
    </location>
</feature>
<dbReference type="AlphaFoldDB" id="A0A6N3AWF7"/>
<keyword evidence="3" id="KW-1133">Transmembrane helix</keyword>
<evidence type="ECO:0000256" key="1">
    <source>
        <dbReference type="ARBA" id="ARBA00022670"/>
    </source>
</evidence>
<dbReference type="Gene3D" id="2.40.10.120">
    <property type="match status" value="1"/>
</dbReference>
<dbReference type="RefSeq" id="WP_156559841.1">
    <property type="nucleotide sequence ID" value="NZ_CACRTV010000032.1"/>
</dbReference>
<dbReference type="PANTHER" id="PTHR43343:SF3">
    <property type="entry name" value="PROTEASE DO-LIKE 8, CHLOROPLASTIC"/>
    <property type="match status" value="1"/>
</dbReference>
<dbReference type="EMBL" id="CACRTV010000032">
    <property type="protein sequence ID" value="VYT94498.1"/>
    <property type="molecule type" value="Genomic_DNA"/>
</dbReference>